<keyword evidence="1" id="KW-0472">Membrane</keyword>
<dbReference type="EMBL" id="FXLY01000005">
    <property type="protein sequence ID" value="SMN20330.1"/>
    <property type="molecule type" value="Genomic_DNA"/>
</dbReference>
<evidence type="ECO:0000256" key="1">
    <source>
        <dbReference type="SAM" id="Phobius"/>
    </source>
</evidence>
<organism evidence="2 3">
    <name type="scientific">Maudiozyma saulgeensis</name>
    <dbReference type="NCBI Taxonomy" id="1789683"/>
    <lineage>
        <taxon>Eukaryota</taxon>
        <taxon>Fungi</taxon>
        <taxon>Dikarya</taxon>
        <taxon>Ascomycota</taxon>
        <taxon>Saccharomycotina</taxon>
        <taxon>Saccharomycetes</taxon>
        <taxon>Saccharomycetales</taxon>
        <taxon>Saccharomycetaceae</taxon>
        <taxon>Maudiozyma</taxon>
    </lineage>
</organism>
<protein>
    <submittedName>
        <fullName evidence="2">Uncharacterized protein</fullName>
    </submittedName>
</protein>
<evidence type="ECO:0000313" key="3">
    <source>
        <dbReference type="Proteomes" id="UP000196158"/>
    </source>
</evidence>
<dbReference type="Proteomes" id="UP000196158">
    <property type="component" value="Unassembled WGS sequence"/>
</dbReference>
<keyword evidence="3" id="KW-1185">Reference proteome</keyword>
<feature type="transmembrane region" description="Helical" evidence="1">
    <location>
        <begin position="20"/>
        <end position="36"/>
    </location>
</feature>
<name>A0A1X7R4G6_9SACH</name>
<proteinExistence type="predicted"/>
<accession>A0A1X7R4G6</accession>
<dbReference type="OrthoDB" id="10321445at2759"/>
<evidence type="ECO:0000313" key="2">
    <source>
        <dbReference type="EMBL" id="SMN20330.1"/>
    </source>
</evidence>
<keyword evidence="1" id="KW-1133">Transmembrane helix</keyword>
<keyword evidence="1" id="KW-0812">Transmembrane</keyword>
<gene>
    <name evidence="2" type="ORF">KASA_0N02904G</name>
</gene>
<reference evidence="2 3" key="1">
    <citation type="submission" date="2017-04" db="EMBL/GenBank/DDBJ databases">
        <authorList>
            <person name="Afonso C.L."/>
            <person name="Miller P.J."/>
            <person name="Scott M.A."/>
            <person name="Spackman E."/>
            <person name="Goraichik I."/>
            <person name="Dimitrov K.M."/>
            <person name="Suarez D.L."/>
            <person name="Swayne D.E."/>
        </authorList>
    </citation>
    <scope>NUCLEOTIDE SEQUENCE [LARGE SCALE GENOMIC DNA]</scope>
</reference>
<sequence>MIKLQYNQSITYMVLTASRFFQAVTFKITVNILILIRSMRQQAKRSIVIQRSKRKRKLVEILRDYITNCALLYMQDSDNYVMRVNLGSSIYSYQMITKIPCKNMPGYRKETLKDFTPFNYSIPVKRDVKIKPISILPNRFKFVGLPSTKTSNNLDNIYL</sequence>
<dbReference type="AlphaFoldDB" id="A0A1X7R4G6"/>